<organism evidence="1 2">
    <name type="scientific">Thermodesulforhabdus norvegica</name>
    <dbReference type="NCBI Taxonomy" id="39841"/>
    <lineage>
        <taxon>Bacteria</taxon>
        <taxon>Pseudomonadati</taxon>
        <taxon>Thermodesulfobacteriota</taxon>
        <taxon>Syntrophobacteria</taxon>
        <taxon>Syntrophobacterales</taxon>
        <taxon>Thermodesulforhabdaceae</taxon>
        <taxon>Thermodesulforhabdus</taxon>
    </lineage>
</organism>
<name>A0A1I4R8E8_9BACT</name>
<gene>
    <name evidence="1" type="ORF">SAMN05660836_00470</name>
</gene>
<keyword evidence="2" id="KW-1185">Reference proteome</keyword>
<accession>A0A1I4R8E8</accession>
<reference evidence="1 2" key="1">
    <citation type="submission" date="2016-10" db="EMBL/GenBank/DDBJ databases">
        <authorList>
            <person name="de Groot N.N."/>
        </authorList>
    </citation>
    <scope>NUCLEOTIDE SEQUENCE [LARGE SCALE GENOMIC DNA]</scope>
    <source>
        <strain evidence="1 2">DSM 9990</strain>
    </source>
</reference>
<evidence type="ECO:0000313" key="1">
    <source>
        <dbReference type="EMBL" id="SFM48572.1"/>
    </source>
</evidence>
<protein>
    <submittedName>
        <fullName evidence="1">Uncharacterized protein</fullName>
    </submittedName>
</protein>
<dbReference type="STRING" id="39841.SAMN05660836_00470"/>
<dbReference type="AlphaFoldDB" id="A0A1I4R8E8"/>
<dbReference type="RefSeq" id="WP_177193492.1">
    <property type="nucleotide sequence ID" value="NZ_FOUU01000001.1"/>
</dbReference>
<evidence type="ECO:0000313" key="2">
    <source>
        <dbReference type="Proteomes" id="UP000199611"/>
    </source>
</evidence>
<dbReference type="Proteomes" id="UP000199611">
    <property type="component" value="Unassembled WGS sequence"/>
</dbReference>
<dbReference type="EMBL" id="FOUU01000001">
    <property type="protein sequence ID" value="SFM48572.1"/>
    <property type="molecule type" value="Genomic_DNA"/>
</dbReference>
<sequence>MDHFQLRQILLQSLKPRNRDKRRFTAVENVDRLLNMGLKVLWLYEKDGEVI</sequence>
<proteinExistence type="predicted"/>